<feature type="transmembrane region" description="Helical" evidence="2">
    <location>
        <begin position="454"/>
        <end position="477"/>
    </location>
</feature>
<dbReference type="PANTHER" id="PTHR43849">
    <property type="entry name" value="BLL3936 PROTEIN"/>
    <property type="match status" value="1"/>
</dbReference>
<evidence type="ECO:0000313" key="4">
    <source>
        <dbReference type="EMBL" id="GAA2001004.1"/>
    </source>
</evidence>
<accession>A0ABN2T7R4</accession>
<dbReference type="InterPro" id="IPR010656">
    <property type="entry name" value="DctM"/>
</dbReference>
<feature type="transmembrane region" description="Helical" evidence="2">
    <location>
        <begin position="123"/>
        <end position="145"/>
    </location>
</feature>
<dbReference type="InterPro" id="IPR011853">
    <property type="entry name" value="TRAP_DctM-Dct_fused"/>
</dbReference>
<feature type="transmembrane region" description="Helical" evidence="2">
    <location>
        <begin position="417"/>
        <end position="434"/>
    </location>
</feature>
<evidence type="ECO:0000256" key="1">
    <source>
        <dbReference type="SAM" id="MobiDB-lite"/>
    </source>
</evidence>
<dbReference type="EMBL" id="BAAAPC010000012">
    <property type="protein sequence ID" value="GAA2001004.1"/>
    <property type="molecule type" value="Genomic_DNA"/>
</dbReference>
<feature type="transmembrane region" description="Helical" evidence="2">
    <location>
        <begin position="223"/>
        <end position="246"/>
    </location>
</feature>
<keyword evidence="5" id="KW-1185">Reference proteome</keyword>
<feature type="transmembrane region" description="Helical" evidence="2">
    <location>
        <begin position="151"/>
        <end position="170"/>
    </location>
</feature>
<feature type="compositionally biased region" description="Basic and acidic residues" evidence="1">
    <location>
        <begin position="1"/>
        <end position="18"/>
    </location>
</feature>
<feature type="transmembrane region" description="Helical" evidence="2">
    <location>
        <begin position="58"/>
        <end position="79"/>
    </location>
</feature>
<dbReference type="PANTHER" id="PTHR43849:SF2">
    <property type="entry name" value="BLL3936 PROTEIN"/>
    <property type="match status" value="1"/>
</dbReference>
<feature type="domain" description="TRAP C4-dicarboxylate transport system permease DctM subunit" evidence="3">
    <location>
        <begin position="165"/>
        <end position="593"/>
    </location>
</feature>
<organism evidence="4 5">
    <name type="scientific">Nocardiopsis rhodophaea</name>
    <dbReference type="NCBI Taxonomy" id="280238"/>
    <lineage>
        <taxon>Bacteria</taxon>
        <taxon>Bacillati</taxon>
        <taxon>Actinomycetota</taxon>
        <taxon>Actinomycetes</taxon>
        <taxon>Streptosporangiales</taxon>
        <taxon>Nocardiopsidaceae</taxon>
        <taxon>Nocardiopsis</taxon>
    </lineage>
</organism>
<protein>
    <submittedName>
        <fullName evidence="4">TRAP transporter permease</fullName>
    </submittedName>
</protein>
<dbReference type="NCBIfam" id="TIGR02123">
    <property type="entry name" value="TRAP_fused"/>
    <property type="match status" value="1"/>
</dbReference>
<feature type="transmembrane region" description="Helical" evidence="2">
    <location>
        <begin position="578"/>
        <end position="597"/>
    </location>
</feature>
<feature type="transmembrane region" description="Helical" evidence="2">
    <location>
        <begin position="177"/>
        <end position="194"/>
    </location>
</feature>
<name>A0ABN2T7R4_9ACTN</name>
<evidence type="ECO:0000259" key="3">
    <source>
        <dbReference type="Pfam" id="PF06808"/>
    </source>
</evidence>
<feature type="transmembrane region" description="Helical" evidence="2">
    <location>
        <begin position="348"/>
        <end position="370"/>
    </location>
</feature>
<feature type="transmembrane region" description="Helical" evidence="2">
    <location>
        <begin position="91"/>
        <end position="111"/>
    </location>
</feature>
<dbReference type="Pfam" id="PF06808">
    <property type="entry name" value="DctM"/>
    <property type="match status" value="1"/>
</dbReference>
<feature type="transmembrane region" description="Helical" evidence="2">
    <location>
        <begin position="516"/>
        <end position="543"/>
    </location>
</feature>
<dbReference type="Proteomes" id="UP001501585">
    <property type="component" value="Unassembled WGS sequence"/>
</dbReference>
<evidence type="ECO:0000256" key="2">
    <source>
        <dbReference type="SAM" id="Phobius"/>
    </source>
</evidence>
<feature type="transmembrane region" description="Helical" evidence="2">
    <location>
        <begin position="390"/>
        <end position="411"/>
    </location>
</feature>
<comment type="caution">
    <text evidence="4">The sequence shown here is derived from an EMBL/GenBank/DDBJ whole genome shotgun (WGS) entry which is preliminary data.</text>
</comment>
<gene>
    <name evidence="4" type="ORF">GCM10009799_30310</name>
</gene>
<proteinExistence type="predicted"/>
<feature type="transmembrane region" description="Helical" evidence="2">
    <location>
        <begin position="312"/>
        <end position="336"/>
    </location>
</feature>
<sequence length="682" mass="71907">MSDQHLDGADRAAERGDAEGASPERFTRPLRSVAGTETRGHREPPLWRRLAAERWGEGPVAGVMAAVILILAIALGGYQIYTALVIDLDAYLQRVLHLMFVLVLVFLVCPAGKRRWTRALPMAAVDLVFVVLAAVVGVYPVLFYGDIVGRVGTPSAADLTMGIVAILLLLEACRRVIGPFMSVLAMVFVAYAWLGPLLPDTIAHRGYTYQRIVYHTYLFQEGIYGLALGIAATFVFVFILFGALLLKTGGGDFFVGLAYCLTGRHAGGPAKGAVVGSALMGSVSGSAIANTVATGAFTIPLMRRVGYRRHEAAGVEAAASTGGQLLPPIMGAGAFVMAELARVPYADILKVAVVPALMYFGALFLFVHILARKHGIGGLPAEEMPRLRTVLASGYHFLAPLLLLITLLLMYVTPLRAGLYATATLFLVAMLRAGSRLGLRDLAEVFVIAARNTLGVSVATAVAGIIVGVVGLTGLGLKLSALMLDAADGRLLLTLVMVALASLILGLGLPVTASYIVLIVLAGPALIELGLPLIVAHMIVYWYSQDSNVTPPVALAAFSAAGIAGSDPMRTGLTAWKFAKGIYLIPLLMAYSPLLLNGTPAEVAMAVLSGCFALFAAAVALEGFLVRRTLLTERLVLLAATVLILVPGLWPDLAGMALVTAVIAAQVLLRKSERPTLTAPTR</sequence>
<feature type="transmembrane region" description="Helical" evidence="2">
    <location>
        <begin position="603"/>
        <end position="624"/>
    </location>
</feature>
<feature type="region of interest" description="Disordered" evidence="1">
    <location>
        <begin position="1"/>
        <end position="40"/>
    </location>
</feature>
<keyword evidence="2" id="KW-0472">Membrane</keyword>
<keyword evidence="2" id="KW-0812">Transmembrane</keyword>
<feature type="transmembrane region" description="Helical" evidence="2">
    <location>
        <begin position="636"/>
        <end position="669"/>
    </location>
</feature>
<evidence type="ECO:0000313" key="5">
    <source>
        <dbReference type="Proteomes" id="UP001501585"/>
    </source>
</evidence>
<feature type="transmembrane region" description="Helical" evidence="2">
    <location>
        <begin position="489"/>
        <end position="509"/>
    </location>
</feature>
<keyword evidence="2" id="KW-1133">Transmembrane helix</keyword>
<reference evidence="4 5" key="1">
    <citation type="journal article" date="2019" name="Int. J. Syst. Evol. Microbiol.">
        <title>The Global Catalogue of Microorganisms (GCM) 10K type strain sequencing project: providing services to taxonomists for standard genome sequencing and annotation.</title>
        <authorList>
            <consortium name="The Broad Institute Genomics Platform"/>
            <consortium name="The Broad Institute Genome Sequencing Center for Infectious Disease"/>
            <person name="Wu L."/>
            <person name="Ma J."/>
        </authorList>
    </citation>
    <scope>NUCLEOTIDE SEQUENCE [LARGE SCALE GENOMIC DNA]</scope>
    <source>
        <strain evidence="4 5">JCM 15313</strain>
    </source>
</reference>